<dbReference type="PANTHER" id="PTHR43289">
    <property type="entry name" value="MITOGEN-ACTIVATED PROTEIN KINASE KINASE KINASE 20-RELATED"/>
    <property type="match status" value="1"/>
</dbReference>
<evidence type="ECO:0000256" key="5">
    <source>
        <dbReference type="ARBA" id="ARBA00022777"/>
    </source>
</evidence>
<dbReference type="RefSeq" id="WP_149401426.1">
    <property type="nucleotide sequence ID" value="NZ_BIXY01000024.1"/>
</dbReference>
<dbReference type="InterPro" id="IPR011009">
    <property type="entry name" value="Kinase-like_dom_sf"/>
</dbReference>
<dbReference type="Gene3D" id="1.10.510.10">
    <property type="entry name" value="Transferase(Phosphotransferase) domain 1"/>
    <property type="match status" value="1"/>
</dbReference>
<feature type="binding site" evidence="7">
    <location>
        <position position="45"/>
    </location>
    <ligand>
        <name>ATP</name>
        <dbReference type="ChEBI" id="CHEBI:30616"/>
    </ligand>
</feature>
<dbReference type="Gene3D" id="3.30.200.20">
    <property type="entry name" value="Phosphorylase Kinase, domain 1"/>
    <property type="match status" value="1"/>
</dbReference>
<feature type="compositionally biased region" description="Low complexity" evidence="8">
    <location>
        <begin position="396"/>
        <end position="427"/>
    </location>
</feature>
<reference evidence="11 12" key="1">
    <citation type="submission" date="2019-01" db="EMBL/GenBank/DDBJ databases">
        <title>Draft genome sequence of Dictyobacter sp. Uno17.</title>
        <authorList>
            <person name="Wang C.M."/>
            <person name="Zheng Y."/>
            <person name="Sakai Y."/>
            <person name="Abe K."/>
            <person name="Yokota A."/>
            <person name="Yabe S."/>
        </authorList>
    </citation>
    <scope>NUCLEOTIDE SEQUENCE [LARGE SCALE GENOMIC DNA]</scope>
    <source>
        <strain evidence="11 12">Uno17</strain>
    </source>
</reference>
<organism evidence="11 12">
    <name type="scientific">Dictyobacter arantiisoli</name>
    <dbReference type="NCBI Taxonomy" id="2014874"/>
    <lineage>
        <taxon>Bacteria</taxon>
        <taxon>Bacillati</taxon>
        <taxon>Chloroflexota</taxon>
        <taxon>Ktedonobacteria</taxon>
        <taxon>Ktedonobacterales</taxon>
        <taxon>Dictyobacteraceae</taxon>
        <taxon>Dictyobacter</taxon>
    </lineage>
</organism>
<evidence type="ECO:0000256" key="8">
    <source>
        <dbReference type="SAM" id="MobiDB-lite"/>
    </source>
</evidence>
<evidence type="ECO:0000256" key="3">
    <source>
        <dbReference type="ARBA" id="ARBA00022679"/>
    </source>
</evidence>
<dbReference type="Proteomes" id="UP000322530">
    <property type="component" value="Unassembled WGS sequence"/>
</dbReference>
<evidence type="ECO:0000259" key="10">
    <source>
        <dbReference type="PROSITE" id="PS50011"/>
    </source>
</evidence>
<dbReference type="AlphaFoldDB" id="A0A5A5TAL3"/>
<dbReference type="SMART" id="SM00220">
    <property type="entry name" value="S_TKc"/>
    <property type="match status" value="1"/>
</dbReference>
<evidence type="ECO:0000313" key="11">
    <source>
        <dbReference type="EMBL" id="GCF08438.1"/>
    </source>
</evidence>
<dbReference type="Gene3D" id="2.60.120.560">
    <property type="entry name" value="Exo-inulinase, domain 1"/>
    <property type="match status" value="1"/>
</dbReference>
<evidence type="ECO:0000313" key="12">
    <source>
        <dbReference type="Proteomes" id="UP000322530"/>
    </source>
</evidence>
<keyword evidence="5" id="KW-0418">Kinase</keyword>
<dbReference type="InterPro" id="IPR017441">
    <property type="entry name" value="Protein_kinase_ATP_BS"/>
</dbReference>
<evidence type="ECO:0000256" key="4">
    <source>
        <dbReference type="ARBA" id="ARBA00022741"/>
    </source>
</evidence>
<keyword evidence="2" id="KW-0723">Serine/threonine-protein kinase</keyword>
<keyword evidence="6 7" id="KW-0067">ATP-binding</keyword>
<keyword evidence="4 7" id="KW-0547">Nucleotide-binding</keyword>
<evidence type="ECO:0000256" key="1">
    <source>
        <dbReference type="ARBA" id="ARBA00012513"/>
    </source>
</evidence>
<keyword evidence="12" id="KW-1185">Reference proteome</keyword>
<dbReference type="GO" id="GO:0004674">
    <property type="term" value="F:protein serine/threonine kinase activity"/>
    <property type="evidence" value="ECO:0007669"/>
    <property type="project" value="UniProtKB-KW"/>
</dbReference>
<evidence type="ECO:0000256" key="9">
    <source>
        <dbReference type="SAM" id="Phobius"/>
    </source>
</evidence>
<gene>
    <name evidence="11" type="ORF">KDI_20020</name>
</gene>
<feature type="domain" description="Protein kinase" evidence="10">
    <location>
        <begin position="16"/>
        <end position="286"/>
    </location>
</feature>
<dbReference type="Pfam" id="PF00069">
    <property type="entry name" value="Pkinase"/>
    <property type="match status" value="1"/>
</dbReference>
<accession>A0A5A5TAL3</accession>
<evidence type="ECO:0000256" key="6">
    <source>
        <dbReference type="ARBA" id="ARBA00022840"/>
    </source>
</evidence>
<dbReference type="InterPro" id="IPR000719">
    <property type="entry name" value="Prot_kinase_dom"/>
</dbReference>
<dbReference type="InterPro" id="IPR008271">
    <property type="entry name" value="Ser/Thr_kinase_AS"/>
</dbReference>
<dbReference type="PROSITE" id="PS00108">
    <property type="entry name" value="PROTEIN_KINASE_ST"/>
    <property type="match status" value="1"/>
</dbReference>
<dbReference type="PROSITE" id="PS50011">
    <property type="entry name" value="PROTEIN_KINASE_DOM"/>
    <property type="match status" value="1"/>
</dbReference>
<keyword evidence="3" id="KW-0808">Transferase</keyword>
<proteinExistence type="predicted"/>
<dbReference type="EC" id="2.7.11.1" evidence="1"/>
<dbReference type="PROSITE" id="PS00107">
    <property type="entry name" value="PROTEIN_KINASE_ATP"/>
    <property type="match status" value="1"/>
</dbReference>
<keyword evidence="9" id="KW-0812">Transmembrane</keyword>
<keyword evidence="9" id="KW-0472">Membrane</keyword>
<dbReference type="OrthoDB" id="9814968at2"/>
<dbReference type="SUPFAM" id="SSF56112">
    <property type="entry name" value="Protein kinase-like (PK-like)"/>
    <property type="match status" value="1"/>
</dbReference>
<dbReference type="EMBL" id="BIXY01000024">
    <property type="protein sequence ID" value="GCF08438.1"/>
    <property type="molecule type" value="Genomic_DNA"/>
</dbReference>
<evidence type="ECO:0000256" key="2">
    <source>
        <dbReference type="ARBA" id="ARBA00022527"/>
    </source>
</evidence>
<dbReference type="PANTHER" id="PTHR43289:SF6">
    <property type="entry name" value="SERINE_THREONINE-PROTEIN KINASE NEKL-3"/>
    <property type="match status" value="1"/>
</dbReference>
<dbReference type="GO" id="GO:0005524">
    <property type="term" value="F:ATP binding"/>
    <property type="evidence" value="ECO:0007669"/>
    <property type="project" value="UniProtKB-UniRule"/>
</dbReference>
<dbReference type="CDD" id="cd14014">
    <property type="entry name" value="STKc_PknB_like"/>
    <property type="match status" value="1"/>
</dbReference>
<feature type="region of interest" description="Disordered" evidence="8">
    <location>
        <begin position="322"/>
        <end position="361"/>
    </location>
</feature>
<comment type="caution">
    <text evidence="11">The sequence shown here is derived from an EMBL/GenBank/DDBJ whole genome shotgun (WGS) entry which is preliminary data.</text>
</comment>
<keyword evidence="9" id="KW-1133">Transmembrane helix</keyword>
<feature type="region of interest" description="Disordered" evidence="8">
    <location>
        <begin position="394"/>
        <end position="427"/>
    </location>
</feature>
<protein>
    <recommendedName>
        <fullName evidence="1">non-specific serine/threonine protein kinase</fullName>
        <ecNumber evidence="1">2.7.11.1</ecNumber>
    </recommendedName>
</protein>
<dbReference type="FunFam" id="1.10.510.10:FF:000021">
    <property type="entry name" value="Serine/threonine protein kinase"/>
    <property type="match status" value="1"/>
</dbReference>
<name>A0A5A5TAL3_9CHLR</name>
<feature type="transmembrane region" description="Helical" evidence="9">
    <location>
        <begin position="367"/>
        <end position="387"/>
    </location>
</feature>
<sequence length="643" mass="68434">MQGNTDNLIGRTLGTCTLQKLIGRGGMGAVYLAQQERPSRKVAVKILRSDLGNLDQVETQEFLARFRREANVIARLEHMNIMPLYEYGEEDGLAYLVMPYLSGGSLSALLQSEGPLPLPQVMTYMDQAASALDYAHAQGVIHRDLKPANFLLHADGRLILTDFGIARLIEDTTPGMTLTQTGMLLGTPDYMAPEMASGDPVDYRVDIYELGVVLFTLLSGHVPFSGAPLTVLTKHLSEPLPALHALQAEIPAAVDAVIQKATAKQREMRYSSVHDMSQALALHAALTAPRDQPPLVLPAYQQETVRVLPPSPPPQPQVYATPIQNNAAPPRYPTAPSNTETPYYPYATRGPIQPPTRNEPRRSPTGWIILSGLLVILLLFGGVFAAIRFEGNHSQTTGGPSTTPSATANQTPATATPVSTPTATATAKATATATATAAATPSVTATTAPATPLQTGTLLYQATAPGPTCDTGSATWHTYNTVSITCLTNKTQLTSTAQSLVLQGLFLTALPDGKDYPSDYVLEAELQQSSGSTGKFGLYFRNQPGSNQKGTYTLLIQPDGTWIVSVYTNDTGAEKELTKGTLSDMQATLKLAVVVKGGQFSFYANGKAFGSVSDTTYASGTAGIVVDQGASILARNFALYATA</sequence>
<evidence type="ECO:0000256" key="7">
    <source>
        <dbReference type="PROSITE-ProRule" id="PRU10141"/>
    </source>
</evidence>